<dbReference type="PANTHER" id="PTHR34677">
    <property type="match status" value="1"/>
</dbReference>
<reference evidence="3 4" key="1">
    <citation type="submission" date="2021-03" db="EMBL/GenBank/DDBJ databases">
        <title>Antimicrobial resistance genes in bacteria isolated from Japanese honey, and their potential for conferring macrolide and lincosamide resistance in the American foulbrood pathogen Paenibacillus larvae.</title>
        <authorList>
            <person name="Okamoto M."/>
            <person name="Kumagai M."/>
            <person name="Kanamori H."/>
            <person name="Takamatsu D."/>
        </authorList>
    </citation>
    <scope>NUCLEOTIDE SEQUENCE [LARGE SCALE GENOMIC DNA]</scope>
    <source>
        <strain evidence="3 4">J42TS3</strain>
    </source>
</reference>
<dbReference type="PANTHER" id="PTHR34677:SF3">
    <property type="entry name" value="BACTERIAL IG-LIKE DOMAIN-CONTAINING PROTEIN"/>
    <property type="match status" value="1"/>
</dbReference>
<comment type="caution">
    <text evidence="3">The sequence shown here is derived from an EMBL/GenBank/DDBJ whole genome shotgun (WGS) entry which is preliminary data.</text>
</comment>
<dbReference type="RefSeq" id="WP_213653396.1">
    <property type="nucleotide sequence ID" value="NZ_BOSL01000001.1"/>
</dbReference>
<feature type="compositionally biased region" description="Gly residues" evidence="1">
    <location>
        <begin position="748"/>
        <end position="758"/>
    </location>
</feature>
<dbReference type="Proteomes" id="UP000679992">
    <property type="component" value="Unassembled WGS sequence"/>
</dbReference>
<evidence type="ECO:0000256" key="1">
    <source>
        <dbReference type="SAM" id="MobiDB-lite"/>
    </source>
</evidence>
<feature type="domain" description="SLH" evidence="2">
    <location>
        <begin position="1044"/>
        <end position="1098"/>
    </location>
</feature>
<evidence type="ECO:0000259" key="2">
    <source>
        <dbReference type="PROSITE" id="PS51272"/>
    </source>
</evidence>
<gene>
    <name evidence="3" type="ORF">J42TS3_01640</name>
</gene>
<feature type="domain" description="SLH" evidence="2">
    <location>
        <begin position="979"/>
        <end position="1042"/>
    </location>
</feature>
<protein>
    <recommendedName>
        <fullName evidence="2">SLH domain-containing protein</fullName>
    </recommendedName>
</protein>
<dbReference type="InterPro" id="IPR044048">
    <property type="entry name" value="Big_12"/>
</dbReference>
<evidence type="ECO:0000313" key="4">
    <source>
        <dbReference type="Proteomes" id="UP000679992"/>
    </source>
</evidence>
<sequence length="1098" mass="113712">MNFVKKIGSFFLVLSIIIGLVYLKPLDKVYAAPPTAIIDVEDTSLILGETTTVRITFSEAVSGFTLADLTAENGTLSGLTSSDGGVTWTATLTPNTNVEEQNNVITLDNSGVINVGGEVSPGITTSNNYAVDTVRPNVFITTDRSLIKIGETITVTFTFSEEVKGFALADLIVPNGTLSGLVLPSGGRLGTATFTPDMNINDPTNVITLDNTRLTDLAGNTGVGTTHSDNFKIDTDRPTATIVVDDTSLTIGEHATVTITFSEAVIGFTNADLSVMSGTVGPLYTSDNITWTTTLTPNMNVTTATNVITLNNMSVADSAGNFGVGTTSNNYAVDTVRPTATITVANSSLTAGMTSTVTVAFSEAVSGFTLADLTAENGTLSSLSSSDGGVTWTATLTPTVNVSNVTNVITLDNTGVMDLAGNAGESTTLSNNYAISTVRPTADILVDDTTLAIGETSVVTFTFSETVSGFTLADLTIDNGTLSGLSTSDGGVTWTATLTPNMNVTDTTNVITLDNSGVVNSAGNAGTGTTESDNYAIDTVRPAATIVVTDTILKIGETSAVTFTFSEAVSGFTLEDLTAENGTLSDLGSSDGGITWTATFTPDMNVTEEINSITLDNTGVMDLAGNTGAGTTGSSNYKINTVRPTATIVIADTSLTIGETSLVTITFSEAVSDFTLTDLTVPNGTLSGLSSSDGDITWTATLTPQANVSAAANVITLQNSGVYNSAGNAGQGTTESNSYSVLTVPATQGGGSSSGGSGSAPSVITSTAPNNNTITETNGKITLPAGKSGVVSLGKDIKISIPAGASLQELKLSIEKVSNPEALLRNKEVLASPVFEILKNFPENFSRPVKLSLTLDAASLKSNQTVAVFYYDEVKKVWVEIEGGIVKENQITVDVDHFTKFAVLVVDNDAGVPVNDKPKEANISDISGHWAEASIKQAISDGIVTGYPDGTFKPGNTVTRAEFSVMLMNALNGQEPGTDLTFTDKAEIGTWAKQAVSQAVQAGIISGYEKGSFRPNANITRAEMATMIAKALKLAAKENASTSFADDKGIPAWAKGSVAALKELGIVNGTGANEFHPSSQTTRAEAVIVLINMLDRTK</sequence>
<dbReference type="InterPro" id="IPR001119">
    <property type="entry name" value="SLH_dom"/>
</dbReference>
<feature type="domain" description="SLH" evidence="2">
    <location>
        <begin position="918"/>
        <end position="978"/>
    </location>
</feature>
<evidence type="ECO:0000313" key="3">
    <source>
        <dbReference type="EMBL" id="GIP51129.1"/>
    </source>
</evidence>
<proteinExistence type="predicted"/>
<dbReference type="InterPro" id="IPR018391">
    <property type="entry name" value="PQQ_b-propeller_rpt"/>
</dbReference>
<dbReference type="PROSITE" id="PS51272">
    <property type="entry name" value="SLH"/>
    <property type="match status" value="3"/>
</dbReference>
<keyword evidence="4" id="KW-1185">Reference proteome</keyword>
<accession>A0ABQ4M554</accession>
<name>A0ABQ4M554_9BACL</name>
<dbReference type="SMART" id="SM00564">
    <property type="entry name" value="PQQ"/>
    <property type="match status" value="4"/>
</dbReference>
<dbReference type="Gene3D" id="2.60.220.30">
    <property type="match status" value="1"/>
</dbReference>
<feature type="region of interest" description="Disordered" evidence="1">
    <location>
        <begin position="746"/>
        <end position="771"/>
    </location>
</feature>
<dbReference type="EMBL" id="BOSL01000001">
    <property type="protein sequence ID" value="GIP51129.1"/>
    <property type="molecule type" value="Genomic_DNA"/>
</dbReference>
<feature type="compositionally biased region" description="Polar residues" evidence="1">
    <location>
        <begin position="760"/>
        <end position="771"/>
    </location>
</feature>
<dbReference type="Pfam" id="PF00395">
    <property type="entry name" value="SLH"/>
    <property type="match status" value="3"/>
</dbReference>
<organism evidence="3 4">
    <name type="scientific">Paenibacillus vini</name>
    <dbReference type="NCBI Taxonomy" id="1476024"/>
    <lineage>
        <taxon>Bacteria</taxon>
        <taxon>Bacillati</taxon>
        <taxon>Bacillota</taxon>
        <taxon>Bacilli</taxon>
        <taxon>Bacillales</taxon>
        <taxon>Paenibacillaceae</taxon>
        <taxon>Paenibacillus</taxon>
    </lineage>
</organism>
<dbReference type="Pfam" id="PF19078">
    <property type="entry name" value="Big_12"/>
    <property type="match status" value="7"/>
</dbReference>